<evidence type="ECO:0000256" key="3">
    <source>
        <dbReference type="ARBA" id="ARBA00022695"/>
    </source>
</evidence>
<dbReference type="AlphaFoldDB" id="A0A5J6MUW2"/>
<dbReference type="Proteomes" id="UP000326202">
    <property type="component" value="Chromosome"/>
</dbReference>
<dbReference type="GO" id="GO:0003677">
    <property type="term" value="F:DNA binding"/>
    <property type="evidence" value="ECO:0007669"/>
    <property type="project" value="InterPro"/>
</dbReference>
<dbReference type="Gene3D" id="1.10.8.60">
    <property type="match status" value="1"/>
</dbReference>
<name>A0A5J6MUW2_9PROT</name>
<accession>A0A5J6MUW2</accession>
<evidence type="ECO:0000256" key="1">
    <source>
        <dbReference type="ARBA" id="ARBA00012417"/>
    </source>
</evidence>
<reference evidence="8 9" key="1">
    <citation type="submission" date="2019-08" db="EMBL/GenBank/DDBJ databases">
        <title>Hyperibacter terrae gen. nov., sp. nov. and Hyperibacter viscosus sp. nov., two new members in the family Rhodospirillaceae isolated from the rhizosphere of Hypericum perforatum.</title>
        <authorList>
            <person name="Noviana Z."/>
        </authorList>
    </citation>
    <scope>NUCLEOTIDE SEQUENCE [LARGE SCALE GENOMIC DNA]</scope>
    <source>
        <strain evidence="8 9">R5913</strain>
    </source>
</reference>
<evidence type="ECO:0000256" key="2">
    <source>
        <dbReference type="ARBA" id="ARBA00022679"/>
    </source>
</evidence>
<evidence type="ECO:0000256" key="5">
    <source>
        <dbReference type="ARBA" id="ARBA00022932"/>
    </source>
</evidence>
<dbReference type="GO" id="GO:0003887">
    <property type="term" value="F:DNA-directed DNA polymerase activity"/>
    <property type="evidence" value="ECO:0007669"/>
    <property type="project" value="UniProtKB-KW"/>
</dbReference>
<dbReference type="InterPro" id="IPR027417">
    <property type="entry name" value="P-loop_NTPase"/>
</dbReference>
<dbReference type="Gene3D" id="1.20.272.10">
    <property type="match status" value="1"/>
</dbReference>
<dbReference type="OrthoDB" id="9804983at2"/>
<dbReference type="EMBL" id="CP042906">
    <property type="protein sequence ID" value="QEX19900.1"/>
    <property type="molecule type" value="Genomic_DNA"/>
</dbReference>
<keyword evidence="3" id="KW-0548">Nucleotidyltransferase</keyword>
<dbReference type="GO" id="GO:0009360">
    <property type="term" value="C:DNA polymerase III complex"/>
    <property type="evidence" value="ECO:0007669"/>
    <property type="project" value="TreeGrafter"/>
</dbReference>
<evidence type="ECO:0000256" key="6">
    <source>
        <dbReference type="ARBA" id="ARBA00034754"/>
    </source>
</evidence>
<dbReference type="InterPro" id="IPR005790">
    <property type="entry name" value="DNA_polIII_delta"/>
</dbReference>
<dbReference type="SUPFAM" id="SSF52540">
    <property type="entry name" value="P-loop containing nucleoside triphosphate hydrolases"/>
    <property type="match status" value="1"/>
</dbReference>
<keyword evidence="2" id="KW-0808">Transferase</keyword>
<evidence type="ECO:0000313" key="9">
    <source>
        <dbReference type="Proteomes" id="UP000326202"/>
    </source>
</evidence>
<gene>
    <name evidence="8" type="primary">holA</name>
    <name evidence="8" type="ORF">FRZ44_52150</name>
</gene>
<comment type="catalytic activity">
    <reaction evidence="7">
        <text>DNA(n) + a 2'-deoxyribonucleoside 5'-triphosphate = DNA(n+1) + diphosphate</text>
        <dbReference type="Rhea" id="RHEA:22508"/>
        <dbReference type="Rhea" id="RHEA-COMP:17339"/>
        <dbReference type="Rhea" id="RHEA-COMP:17340"/>
        <dbReference type="ChEBI" id="CHEBI:33019"/>
        <dbReference type="ChEBI" id="CHEBI:61560"/>
        <dbReference type="ChEBI" id="CHEBI:173112"/>
        <dbReference type="EC" id="2.7.7.7"/>
    </reaction>
</comment>
<dbReference type="SUPFAM" id="SSF48019">
    <property type="entry name" value="post-AAA+ oligomerization domain-like"/>
    <property type="match status" value="1"/>
</dbReference>
<evidence type="ECO:0000256" key="4">
    <source>
        <dbReference type="ARBA" id="ARBA00022705"/>
    </source>
</evidence>
<dbReference type="EC" id="2.7.7.7" evidence="1"/>
<keyword evidence="4" id="KW-0235">DNA replication</keyword>
<organism evidence="8 9">
    <name type="scientific">Hypericibacter terrae</name>
    <dbReference type="NCBI Taxonomy" id="2602015"/>
    <lineage>
        <taxon>Bacteria</taxon>
        <taxon>Pseudomonadati</taxon>
        <taxon>Pseudomonadota</taxon>
        <taxon>Alphaproteobacteria</taxon>
        <taxon>Rhodospirillales</taxon>
        <taxon>Dongiaceae</taxon>
        <taxon>Hypericibacter</taxon>
    </lineage>
</organism>
<keyword evidence="9" id="KW-1185">Reference proteome</keyword>
<protein>
    <recommendedName>
        <fullName evidence="1">DNA-directed DNA polymerase</fullName>
        <ecNumber evidence="1">2.7.7.7</ecNumber>
    </recommendedName>
</protein>
<dbReference type="Gene3D" id="3.40.50.300">
    <property type="entry name" value="P-loop containing nucleotide triphosphate hydrolases"/>
    <property type="match status" value="1"/>
</dbReference>
<keyword evidence="5" id="KW-0239">DNA-directed DNA polymerase</keyword>
<dbReference type="PANTHER" id="PTHR34388:SF1">
    <property type="entry name" value="DNA POLYMERASE III SUBUNIT DELTA"/>
    <property type="match status" value="1"/>
</dbReference>
<dbReference type="GO" id="GO:0006261">
    <property type="term" value="P:DNA-templated DNA replication"/>
    <property type="evidence" value="ECO:0007669"/>
    <property type="project" value="TreeGrafter"/>
</dbReference>
<proteinExistence type="inferred from homology"/>
<dbReference type="KEGG" id="htq:FRZ44_52150"/>
<dbReference type="InterPro" id="IPR008921">
    <property type="entry name" value="DNA_pol3_clamp-load_cplx_C"/>
</dbReference>
<dbReference type="PANTHER" id="PTHR34388">
    <property type="entry name" value="DNA POLYMERASE III SUBUNIT DELTA"/>
    <property type="match status" value="1"/>
</dbReference>
<evidence type="ECO:0000313" key="8">
    <source>
        <dbReference type="EMBL" id="QEX19900.1"/>
    </source>
</evidence>
<comment type="similarity">
    <text evidence="6">Belongs to the DNA polymerase HolA subunit family.</text>
</comment>
<evidence type="ECO:0000256" key="7">
    <source>
        <dbReference type="ARBA" id="ARBA00049244"/>
    </source>
</evidence>
<dbReference type="RefSeq" id="WP_151179919.1">
    <property type="nucleotide sequence ID" value="NZ_CP042906.1"/>
</dbReference>
<dbReference type="NCBIfam" id="TIGR01128">
    <property type="entry name" value="holA"/>
    <property type="match status" value="1"/>
</dbReference>
<sequence length="345" mass="36498">MKLTGKTIERFLAKPDPQIMAVLVYGVDAGLVHERANQLVRGAAGSLDDPFRVAVLTGKALKEDPARLADEAMAMSLTGGRRAVRIEDADDDVAAILKSYLAGAKASPATDSLIVLEAEELPSRSALRKLCETADQAAALPCYRDEGASLSGVIKDKLQQEGLAIAPDALSYLSARLGGDRAVTLSELEKLALYMGGSGKTVALADVEAAVGDSAAHAVDDLVYALSDRDMAGVERGLARSLGEGAAPISLLRAAARHFLRLQWAIGKADQSGGIEGAMRGLRPPVFFKYEDRFKAAAKRWSSGGIATALERILATEQLCKRSGSPAETLCRRVFLEIAAIKPAR</sequence>